<keyword evidence="1" id="KW-0175">Coiled coil</keyword>
<reference evidence="3" key="1">
    <citation type="submission" date="2022-05" db="EMBL/GenBank/DDBJ databases">
        <title>Metagenome Sequencing of an Archaeal-Dominated Microbial Community from a Hot Spring at the Los Azufres Geothermal Field, Mexico.</title>
        <authorList>
            <person name="Marin-Paredes R."/>
            <person name="Martinez-Romero E."/>
            <person name="Servin-Garciduenas L.E."/>
        </authorList>
    </citation>
    <scope>NUCLEOTIDE SEQUENCE</scope>
    <source>
        <strain evidence="3">AZ1-454</strain>
    </source>
</reference>
<feature type="non-terminal residue" evidence="3">
    <location>
        <position position="1"/>
    </location>
</feature>
<name>A0AAE3FNC7_9CREN</name>
<dbReference type="EMBL" id="JZWS02000007">
    <property type="protein sequence ID" value="MCL7344382.1"/>
    <property type="molecule type" value="Genomic_DNA"/>
</dbReference>
<accession>A0AAE3FNC7</accession>
<feature type="domain" description="CobN/magnesium chelatase" evidence="2">
    <location>
        <begin position="1"/>
        <end position="959"/>
    </location>
</feature>
<dbReference type="PANTHER" id="PTHR44119:SF7">
    <property type="entry name" value="MAGNESIUM CHELATASE SUBUNIT"/>
    <property type="match status" value="1"/>
</dbReference>
<dbReference type="AlphaFoldDB" id="A0AAE3FNC7"/>
<comment type="caution">
    <text evidence="3">The sequence shown here is derived from an EMBL/GenBank/DDBJ whole genome shotgun (WGS) entry which is preliminary data.</text>
</comment>
<sequence length="977" mass="111462">ILFYRSEWVDGDLEIVDKLVEELKREGITPIPVFVQGFGDRSRGIESNEEAIKRIFAPDGKPIVDAIINLLSFSLIKDKESPILKDLNVPIFQGLVNYFRSEKEWLESKGLDIVSTIMSVSLPEIDGTTQPILLGIVEVKQDGNFKYRVLRGVDYQIRYMVKRVKRWIELRRKSNKEKKVAIILHSASAFKDLEANIGTATGLDTLQTVVNLMHDMKRLGFEVEPPKDGEELVRLIISRKAIPETKYTSLEEILEKKGFVGFLSYEKYVEFFNSLAKDAREAVVKTWGTIKKGERNYMFDGEKFVIPGVKLGNVLVAVQPKRVTWQDDENAIRLIHNSDLPVHHFWLAFYKWIDENYDVLIHVGTHGTLEFTPGKGVGLSPSCFPQISIGTIPHLYIYAVNVPGEGITAKRRSYAVLIDHLSPPTIDEVPDEIKKLEDLIEEYEESEKAQNEARQKLVLQQIMETSENIGLKVDFSDPDKATHEIEHRLNVFKDSSVTKGLHVLGELPDEEDLAEYVLALTKYDEDSMVKTYGKEKAKALILEALNGNFKLPEKERLVLSKLIESVHLEKVNLINALSGGYVEPGPSGSLSRGRYDILPTGRNFFAVDPSKIPTFSAWQIGTLMAERLIQDYLKKFGKYPRAIGFVLWSTDVFRSDGELVAQILHTMGVKPKWHKVTKKVIGVEPIPLEELNRPRIDVVVTISGIVRDNLMGIVELIDEAIELVKKLPEDESQNYVKGDFNRIFSAKPGAYGSGTDKAVESSAWKTEEELADVYLNWMAYAYGKGKRGIRAVDDFVKASGKVDMIVHKREIDEIDILDDSCNYSYVGGFFLACKKLGKTPELMFEDTFNPRNPRIRIMREEIERVSLMKLLNNAWIESQKKLGYRGATEILKKVEHLYGWGATTRMVSDEIFEKVAEKFVLNKEMREWFLRENPWALEEITRRLIEAEKRGIWKAKEETKEALEELYAQIEGESEEW</sequence>
<feature type="coiled-coil region" evidence="1">
    <location>
        <begin position="426"/>
        <end position="460"/>
    </location>
</feature>
<dbReference type="PANTHER" id="PTHR44119">
    <property type="entry name" value="MAGNESIUM-CHELATASE SUBUNIT CHLH, CHLOROPLASTIC"/>
    <property type="match status" value="1"/>
</dbReference>
<dbReference type="InterPro" id="IPR003672">
    <property type="entry name" value="CobN/Mg_chltase"/>
</dbReference>
<organism evidence="3">
    <name type="scientific">Candidatus Aramenus sulfurataquae</name>
    <dbReference type="NCBI Taxonomy" id="1326980"/>
    <lineage>
        <taxon>Archaea</taxon>
        <taxon>Thermoproteota</taxon>
        <taxon>Thermoprotei</taxon>
        <taxon>Sulfolobales</taxon>
        <taxon>Sulfolobaceae</taxon>
        <taxon>Candidatus Aramenus</taxon>
    </lineage>
</organism>
<protein>
    <submittedName>
        <fullName evidence="3">Cobaltochelatase subunit CobN</fullName>
    </submittedName>
</protein>
<evidence type="ECO:0000313" key="3">
    <source>
        <dbReference type="EMBL" id="MCL7344382.1"/>
    </source>
</evidence>
<proteinExistence type="predicted"/>
<evidence type="ECO:0000256" key="1">
    <source>
        <dbReference type="SAM" id="Coils"/>
    </source>
</evidence>
<gene>
    <name evidence="3" type="ORF">TQ35_007410</name>
</gene>
<dbReference type="CDD" id="cd10150">
    <property type="entry name" value="CobN_like"/>
    <property type="match status" value="1"/>
</dbReference>
<dbReference type="Pfam" id="PF02514">
    <property type="entry name" value="CobN-Mg_chel"/>
    <property type="match status" value="1"/>
</dbReference>
<evidence type="ECO:0000259" key="2">
    <source>
        <dbReference type="Pfam" id="PF02514"/>
    </source>
</evidence>